<dbReference type="InterPro" id="IPR031876">
    <property type="entry name" value="DUF4760"/>
</dbReference>
<proteinExistence type="predicted"/>
<accession>A0A382LAR7</accession>
<reference evidence="1" key="1">
    <citation type="submission" date="2018-05" db="EMBL/GenBank/DDBJ databases">
        <authorList>
            <person name="Lanie J.A."/>
            <person name="Ng W.-L."/>
            <person name="Kazmierczak K.M."/>
            <person name="Andrzejewski T.M."/>
            <person name="Davidsen T.M."/>
            <person name="Wayne K.J."/>
            <person name="Tettelin H."/>
            <person name="Glass J.I."/>
            <person name="Rusch D."/>
            <person name="Podicherti R."/>
            <person name="Tsui H.-C.T."/>
            <person name="Winkler M.E."/>
        </authorList>
    </citation>
    <scope>NUCLEOTIDE SEQUENCE</scope>
</reference>
<sequence length="123" mass="14616">MKKPTYDDADLMLKFVQWGATSGIDEAINWLWSDDFIDGYSKFVEKYPPGTKEYGYVIKVCGWYETIGTLYKNELFNEQLLFDWLAVGFRWKRLENFVLGFREKMDEQNMYVNFEAMAKVQIS</sequence>
<gene>
    <name evidence="1" type="ORF">METZ01_LOCUS286593</name>
</gene>
<dbReference type="EMBL" id="UINC01085834">
    <property type="protein sequence ID" value="SVC33739.1"/>
    <property type="molecule type" value="Genomic_DNA"/>
</dbReference>
<name>A0A382LAR7_9ZZZZ</name>
<dbReference type="AlphaFoldDB" id="A0A382LAR7"/>
<protein>
    <submittedName>
        <fullName evidence="1">Uncharacterized protein</fullName>
    </submittedName>
</protein>
<evidence type="ECO:0000313" key="1">
    <source>
        <dbReference type="EMBL" id="SVC33739.1"/>
    </source>
</evidence>
<organism evidence="1">
    <name type="scientific">marine metagenome</name>
    <dbReference type="NCBI Taxonomy" id="408172"/>
    <lineage>
        <taxon>unclassified sequences</taxon>
        <taxon>metagenomes</taxon>
        <taxon>ecological metagenomes</taxon>
    </lineage>
</organism>
<dbReference type="Pfam" id="PF15956">
    <property type="entry name" value="DUF4760"/>
    <property type="match status" value="1"/>
</dbReference>